<comment type="subcellular location">
    <subcellularLocation>
        <location evidence="1">Membrane</location>
        <topology evidence="1">Peripheral membrane protein</topology>
    </subcellularLocation>
</comment>
<dbReference type="InterPro" id="IPR036163">
    <property type="entry name" value="HMA_dom_sf"/>
</dbReference>
<comment type="caution">
    <text evidence="3">The sequence shown here is derived from an EMBL/GenBank/DDBJ whole genome shotgun (WGS) entry which is preliminary data.</text>
</comment>
<protein>
    <recommendedName>
        <fullName evidence="5">HMA domain-containing protein</fullName>
    </recommendedName>
</protein>
<accession>A0AAD8NH03</accession>
<name>A0AAD8NH03_TARER</name>
<organism evidence="3 4">
    <name type="scientific">Tagetes erecta</name>
    <name type="common">African marigold</name>
    <dbReference type="NCBI Taxonomy" id="13708"/>
    <lineage>
        <taxon>Eukaryota</taxon>
        <taxon>Viridiplantae</taxon>
        <taxon>Streptophyta</taxon>
        <taxon>Embryophyta</taxon>
        <taxon>Tracheophyta</taxon>
        <taxon>Spermatophyta</taxon>
        <taxon>Magnoliopsida</taxon>
        <taxon>eudicotyledons</taxon>
        <taxon>Gunneridae</taxon>
        <taxon>Pentapetalae</taxon>
        <taxon>asterids</taxon>
        <taxon>campanulids</taxon>
        <taxon>Asterales</taxon>
        <taxon>Asteraceae</taxon>
        <taxon>Asteroideae</taxon>
        <taxon>Heliantheae alliance</taxon>
        <taxon>Tageteae</taxon>
        <taxon>Tagetes</taxon>
    </lineage>
</organism>
<reference evidence="3" key="1">
    <citation type="journal article" date="2023" name="bioRxiv">
        <title>Improved chromosome-level genome assembly for marigold (Tagetes erecta).</title>
        <authorList>
            <person name="Jiang F."/>
            <person name="Yuan L."/>
            <person name="Wang S."/>
            <person name="Wang H."/>
            <person name="Xu D."/>
            <person name="Wang A."/>
            <person name="Fan W."/>
        </authorList>
    </citation>
    <scope>NUCLEOTIDE SEQUENCE</scope>
    <source>
        <strain evidence="3">WSJ</strain>
        <tissue evidence="3">Leaf</tissue>
    </source>
</reference>
<gene>
    <name evidence="3" type="ORF">QVD17_36000</name>
</gene>
<evidence type="ECO:0000313" key="3">
    <source>
        <dbReference type="EMBL" id="KAK1409474.1"/>
    </source>
</evidence>
<dbReference type="EMBL" id="JAUHHV010000010">
    <property type="protein sequence ID" value="KAK1409474.1"/>
    <property type="molecule type" value="Genomic_DNA"/>
</dbReference>
<dbReference type="Gene3D" id="3.30.70.100">
    <property type="match status" value="1"/>
</dbReference>
<evidence type="ECO:0000313" key="4">
    <source>
        <dbReference type="Proteomes" id="UP001229421"/>
    </source>
</evidence>
<dbReference type="CDD" id="cd00371">
    <property type="entry name" value="HMA"/>
    <property type="match status" value="1"/>
</dbReference>
<proteinExistence type="predicted"/>
<sequence length="216" mass="24462">MTTPMATTLQTDSFCKCEGCIKKVEKTLRKLDAVSVVLDPKTGDFTFITTKHKEEIQYVLERAFPKRNIIVSQEINHSPSITPNLVIGYPLEQCGYQTLHNAPPLESSSPPQQTTIKPPADQPILATPNLVYGYPDPEIYGFMYNDPPMSSSSTLPPPQTNYIMPSAPPMPTTSNLVYGYLREFIIVLQKSSKWLFNRSLKDIYMFVIFILVIYLY</sequence>
<dbReference type="GO" id="GO:0046872">
    <property type="term" value="F:metal ion binding"/>
    <property type="evidence" value="ECO:0007669"/>
    <property type="project" value="InterPro"/>
</dbReference>
<dbReference type="InterPro" id="IPR006121">
    <property type="entry name" value="HMA_dom"/>
</dbReference>
<feature type="compositionally biased region" description="Polar residues" evidence="2">
    <location>
        <begin position="100"/>
        <end position="116"/>
    </location>
</feature>
<keyword evidence="4" id="KW-1185">Reference proteome</keyword>
<evidence type="ECO:0008006" key="5">
    <source>
        <dbReference type="Google" id="ProtNLM"/>
    </source>
</evidence>
<evidence type="ECO:0000256" key="1">
    <source>
        <dbReference type="ARBA" id="ARBA00004170"/>
    </source>
</evidence>
<dbReference type="GO" id="GO:0016020">
    <property type="term" value="C:membrane"/>
    <property type="evidence" value="ECO:0007669"/>
    <property type="project" value="UniProtKB-SubCell"/>
</dbReference>
<dbReference type="Proteomes" id="UP001229421">
    <property type="component" value="Unassembled WGS sequence"/>
</dbReference>
<evidence type="ECO:0000256" key="2">
    <source>
        <dbReference type="SAM" id="MobiDB-lite"/>
    </source>
</evidence>
<feature type="region of interest" description="Disordered" evidence="2">
    <location>
        <begin position="100"/>
        <end position="122"/>
    </location>
</feature>
<dbReference type="SUPFAM" id="SSF55008">
    <property type="entry name" value="HMA, heavy metal-associated domain"/>
    <property type="match status" value="1"/>
</dbReference>
<dbReference type="GO" id="GO:0009626">
    <property type="term" value="P:plant-type hypersensitive response"/>
    <property type="evidence" value="ECO:0007669"/>
    <property type="project" value="UniProtKB-KW"/>
</dbReference>
<dbReference type="AlphaFoldDB" id="A0AAD8NH03"/>